<dbReference type="Gene3D" id="2.60.20.10">
    <property type="entry name" value="Crystallins"/>
    <property type="match status" value="1"/>
</dbReference>
<keyword evidence="5" id="KW-0326">Glycosidase</keyword>
<keyword evidence="10" id="KW-1185">Reference proteome</keyword>
<evidence type="ECO:0000256" key="3">
    <source>
        <dbReference type="ARBA" id="ARBA00022801"/>
    </source>
</evidence>
<organism evidence="9 10">
    <name type="scientific">Cystobacter fuscus (strain ATCC 25194 / DSM 2262 / NBRC 100088 / M29)</name>
    <dbReference type="NCBI Taxonomy" id="1242864"/>
    <lineage>
        <taxon>Bacteria</taxon>
        <taxon>Pseudomonadati</taxon>
        <taxon>Myxococcota</taxon>
        <taxon>Myxococcia</taxon>
        <taxon>Myxococcales</taxon>
        <taxon>Cystobacterineae</taxon>
        <taxon>Archangiaceae</taxon>
        <taxon>Cystobacter</taxon>
    </lineage>
</organism>
<evidence type="ECO:0000256" key="5">
    <source>
        <dbReference type="ARBA" id="ARBA00023295"/>
    </source>
</evidence>
<dbReference type="Gene3D" id="2.60.120.560">
    <property type="entry name" value="Exo-inulinase, domain 1"/>
    <property type="match status" value="1"/>
</dbReference>
<protein>
    <submittedName>
        <fullName evidence="9">Arabinan endo-1,5-alpha-L-arabinosidase A</fullName>
    </submittedName>
</protein>
<keyword evidence="2" id="KW-0624">Polysaccharide degradation</keyword>
<feature type="compositionally biased region" description="Basic and acidic residues" evidence="7">
    <location>
        <begin position="1"/>
        <end position="25"/>
    </location>
</feature>
<comment type="caution">
    <text evidence="9">The sequence shown here is derived from an EMBL/GenBank/DDBJ whole genome shotgun (WGS) entry which is preliminary data.</text>
</comment>
<dbReference type="InterPro" id="IPR011024">
    <property type="entry name" value="G_crystallin-like"/>
</dbReference>
<feature type="region of interest" description="Disordered" evidence="7">
    <location>
        <begin position="53"/>
        <end position="106"/>
    </location>
</feature>
<dbReference type="Proteomes" id="UP000011682">
    <property type="component" value="Unassembled WGS sequence"/>
</dbReference>
<evidence type="ECO:0000256" key="4">
    <source>
        <dbReference type="ARBA" id="ARBA00023277"/>
    </source>
</evidence>
<keyword evidence="3" id="KW-0378">Hydrolase</keyword>
<dbReference type="SUPFAM" id="SSF49695">
    <property type="entry name" value="gamma-Crystallin-like"/>
    <property type="match status" value="1"/>
</dbReference>
<dbReference type="GO" id="GO:0004553">
    <property type="term" value="F:hydrolase activity, hydrolyzing O-glycosyl compounds"/>
    <property type="evidence" value="ECO:0007669"/>
    <property type="project" value="InterPro"/>
</dbReference>
<dbReference type="Pfam" id="PF04616">
    <property type="entry name" value="Glyco_hydro_43"/>
    <property type="match status" value="1"/>
</dbReference>
<comment type="similarity">
    <text evidence="1">Belongs to the glycosyl hydrolase 43 family.</text>
</comment>
<dbReference type="AlphaFoldDB" id="S9PBC0"/>
<evidence type="ECO:0000313" key="10">
    <source>
        <dbReference type="Proteomes" id="UP000011682"/>
    </source>
</evidence>
<name>S9PBC0_CYSF2</name>
<keyword evidence="4" id="KW-0119">Carbohydrate metabolism</keyword>
<dbReference type="Gene3D" id="2.115.10.20">
    <property type="entry name" value="Glycosyl hydrolase domain, family 43"/>
    <property type="match status" value="1"/>
</dbReference>
<dbReference type="PANTHER" id="PTHR43772">
    <property type="entry name" value="ENDO-1,4-BETA-XYLANASE"/>
    <property type="match status" value="1"/>
</dbReference>
<dbReference type="eggNOG" id="COG3507">
    <property type="taxonomic scope" value="Bacteria"/>
</dbReference>
<evidence type="ECO:0000256" key="1">
    <source>
        <dbReference type="ARBA" id="ARBA00009865"/>
    </source>
</evidence>
<reference evidence="9" key="1">
    <citation type="submission" date="2013-05" db="EMBL/GenBank/DDBJ databases">
        <title>Genome assembly of Cystobacter fuscus DSM 2262.</title>
        <authorList>
            <person name="Sharma G."/>
            <person name="Khatri I."/>
            <person name="Kaur C."/>
            <person name="Mayilraj S."/>
            <person name="Subramanian S."/>
        </authorList>
    </citation>
    <scope>NUCLEOTIDE SEQUENCE [LARGE SCALE GENOMIC DNA]</scope>
    <source>
        <strain evidence="9">DSM 2262</strain>
    </source>
</reference>
<dbReference type="InterPro" id="IPR006710">
    <property type="entry name" value="Glyco_hydro_43"/>
</dbReference>
<evidence type="ECO:0000256" key="2">
    <source>
        <dbReference type="ARBA" id="ARBA00022651"/>
    </source>
</evidence>
<evidence type="ECO:0000256" key="7">
    <source>
        <dbReference type="SAM" id="MobiDB-lite"/>
    </source>
</evidence>
<sequence length="652" mass="68744">MKSTLDDGRAGRRLDTAAVTREDRGSLPSGGTWLRPGLGRLAPLLLAATLHCGDGTTPSQNTGGDDVPSGGSGGSDVSPTPGSDSGGAGPGNESPGSVPLGPECSPGTSGNPFVGGWYADPDMKIYNGVYWVYPTYSAPYDQQTYLDAFSSTDLIHWTKHSRVLDKANVSWATRAIWAPSPIFRNNTYYLYFGANDIQQGDGKVGGIGVAKSNNPAGPYVDAIGRPLIGQFINGAQPIDQNIFIDDDGQAYLYYGGHGHCNVVKVNNDMISVDSTSFKEITPSGYVEGALMFKRNGKYYLMWSEGGWTGPDYRVSYAIANSPLGPFPKVGTILSQNAAIATGSGHNTVVNVPGTDDWYIFYHRRPLGETDGNHRVLSYDRMSFNADGTIKPVEMSSQDNFCDGNSLGWTTYGATWSVSNGRYATPQVQDAKALLNTNYSALSYEADITPGASGDAGLIFRVSSPGAGLDAYKGYYAGISAGSDRVVLGKAGGGTWTELASAAATIDPNVTYHLSVVANGDRISVYLNRSSAPIVTAVDATYASGALGLRAHDSAAAFDNVNATKPPGVVFYADGGYGGLGVSLGAGSYTYTQLIAAGVPNDWMSSLRVPAGWTVQVYADDNFLGTMWKFTADTSLIPADANDKMSSVKIFAP</sequence>
<feature type="domain" description="3-keto-alpha-glucoside-1,2-lyase/3-keto-2-hydroxy-glucal hydratase" evidence="8">
    <location>
        <begin position="402"/>
        <end position="560"/>
    </location>
</feature>
<dbReference type="SUPFAM" id="SSF75005">
    <property type="entry name" value="Arabinanase/levansucrase/invertase"/>
    <property type="match status" value="1"/>
</dbReference>
<dbReference type="EMBL" id="ANAH02000009">
    <property type="protein sequence ID" value="EPX61700.1"/>
    <property type="molecule type" value="Genomic_DNA"/>
</dbReference>
<evidence type="ECO:0000313" key="9">
    <source>
        <dbReference type="EMBL" id="EPX61700.1"/>
    </source>
</evidence>
<dbReference type="GO" id="GO:0045493">
    <property type="term" value="P:xylan catabolic process"/>
    <property type="evidence" value="ECO:0007669"/>
    <property type="project" value="UniProtKB-KW"/>
</dbReference>
<dbReference type="OrthoDB" id="9760116at2"/>
<feature type="site" description="Important for catalytic activity, responsible for pKa modulation of the active site Glu and correct orientation of both the proton donor and substrate" evidence="6">
    <location>
        <position position="239"/>
    </location>
</feature>
<accession>S9PBC0</accession>
<dbReference type="InterPro" id="IPR052176">
    <property type="entry name" value="Glycosyl_Hydrlase_43_Enz"/>
</dbReference>
<feature type="region of interest" description="Disordered" evidence="7">
    <location>
        <begin position="1"/>
        <end position="34"/>
    </location>
</feature>
<dbReference type="InterPro" id="IPR023296">
    <property type="entry name" value="Glyco_hydro_beta-prop_sf"/>
</dbReference>
<dbReference type="InterPro" id="IPR010496">
    <property type="entry name" value="AL/BT2_dom"/>
</dbReference>
<dbReference type="PANTHER" id="PTHR43772:SF2">
    <property type="entry name" value="PUTATIVE (AFU_ORTHOLOGUE AFUA_2G04480)-RELATED"/>
    <property type="match status" value="1"/>
</dbReference>
<dbReference type="Pfam" id="PF06439">
    <property type="entry name" value="3keto-disac_hyd"/>
    <property type="match status" value="1"/>
</dbReference>
<proteinExistence type="inferred from homology"/>
<keyword evidence="2" id="KW-0858">Xylan degradation</keyword>
<evidence type="ECO:0000259" key="8">
    <source>
        <dbReference type="Pfam" id="PF06439"/>
    </source>
</evidence>
<gene>
    <name evidence="9" type="ORF">D187_010319</name>
</gene>
<feature type="compositionally biased region" description="Low complexity" evidence="7">
    <location>
        <begin position="62"/>
        <end position="83"/>
    </location>
</feature>
<dbReference type="CDD" id="cd18827">
    <property type="entry name" value="GH43_XlnD-like"/>
    <property type="match status" value="1"/>
</dbReference>
<evidence type="ECO:0000256" key="6">
    <source>
        <dbReference type="PIRSR" id="PIRSR606710-2"/>
    </source>
</evidence>